<dbReference type="AlphaFoldDB" id="A0A4P6KBG4"/>
<dbReference type="GO" id="GO:0004519">
    <property type="term" value="F:endonuclease activity"/>
    <property type="evidence" value="ECO:0007669"/>
    <property type="project" value="UniProtKB-KW"/>
</dbReference>
<protein>
    <submittedName>
        <fullName evidence="3">HNH endonuclease</fullName>
    </submittedName>
</protein>
<dbReference type="OrthoDB" id="3261064at2"/>
<keyword evidence="4" id="KW-1185">Reference proteome</keyword>
<dbReference type="Gene3D" id="1.10.30.50">
    <property type="match status" value="1"/>
</dbReference>
<evidence type="ECO:0000313" key="4">
    <source>
        <dbReference type="Proteomes" id="UP000289260"/>
    </source>
</evidence>
<dbReference type="EMBL" id="CP035806">
    <property type="protein sequence ID" value="QBE47452.1"/>
    <property type="molecule type" value="Genomic_DNA"/>
</dbReference>
<feature type="region of interest" description="Disordered" evidence="1">
    <location>
        <begin position="487"/>
        <end position="522"/>
    </location>
</feature>
<feature type="compositionally biased region" description="Basic and acidic residues" evidence="1">
    <location>
        <begin position="493"/>
        <end position="508"/>
    </location>
</feature>
<feature type="compositionally biased region" description="Polar residues" evidence="1">
    <location>
        <begin position="510"/>
        <end position="522"/>
    </location>
</feature>
<dbReference type="RefSeq" id="WP_130108611.1">
    <property type="nucleotide sequence ID" value="NZ_CP035806.1"/>
</dbReference>
<dbReference type="Proteomes" id="UP000289260">
    <property type="component" value="Chromosome"/>
</dbReference>
<proteinExistence type="predicted"/>
<dbReference type="InterPro" id="IPR003870">
    <property type="entry name" value="DUF222"/>
</dbReference>
<dbReference type="Pfam" id="PF02720">
    <property type="entry name" value="DUF222"/>
    <property type="match status" value="1"/>
</dbReference>
<keyword evidence="3" id="KW-0255">Endonuclease</keyword>
<accession>A0A4P6KBG4</accession>
<name>A0A4P6KBG4_9MICO</name>
<feature type="region of interest" description="Disordered" evidence="1">
    <location>
        <begin position="291"/>
        <end position="317"/>
    </location>
</feature>
<evidence type="ECO:0000256" key="1">
    <source>
        <dbReference type="SAM" id="MobiDB-lite"/>
    </source>
</evidence>
<keyword evidence="3" id="KW-0378">Hydrolase</keyword>
<dbReference type="InterPro" id="IPR003615">
    <property type="entry name" value="HNH_nuc"/>
</dbReference>
<dbReference type="SMART" id="SM00507">
    <property type="entry name" value="HNHc"/>
    <property type="match status" value="1"/>
</dbReference>
<dbReference type="CDD" id="cd00085">
    <property type="entry name" value="HNHc"/>
    <property type="match status" value="1"/>
</dbReference>
<gene>
    <name evidence="3" type="ORF">EVS81_00200</name>
</gene>
<evidence type="ECO:0000259" key="2">
    <source>
        <dbReference type="SMART" id="SM00507"/>
    </source>
</evidence>
<dbReference type="KEGG" id="ltr:EVS81_00200"/>
<feature type="region of interest" description="Disordered" evidence="1">
    <location>
        <begin position="226"/>
        <end position="246"/>
    </location>
</feature>
<feature type="domain" description="HNH nuclease" evidence="2">
    <location>
        <begin position="396"/>
        <end position="448"/>
    </location>
</feature>
<sequence length="522" mass="56177">MPIPSSAPAALDARVAALDAALSRLEAAERAVRVAEAARLEAFASVFDVAAAGSGTGLRSIPTGRGGEILYRTVRAEAAAALRHSEQTVERCFNRAHALTFSYPRTLDALRDGSISEQHTAVIVDAGIVVGDADDPDAVLRRAGYEHAVLEHARFETPSRLRPIARRIAEQYAQRPLDERHAEARRRRRVYLADGDDGMSDLVAHLTAAEEHGIYAELTRRSREIERAQAAQAERDTDLPSERRTRDEIRADLLAEIVLGAASKPASPHASAGRGAPRAQVQVVVPVECLTSPDGSDHADMSEELGSPTARPAPTLAGYGPIDTDTARRLAGGSNSWELVRVHVGSGGALTDDPGGVPADLSAVLAHSATLLASSGTPPENSGTLLAVDRYRPSAAMRRHLSARDQHCRFPGCRAPLARCDIDHTVDAALGGATATDNLAHLCRGHHTLKHHGGWRVWQQEDGALDWRSPTGRRYRERPPGRVLFISMSERSPMPERIPDSERTRAPDARSTSHSASSLLLQ</sequence>
<evidence type="ECO:0000313" key="3">
    <source>
        <dbReference type="EMBL" id="QBE47452.1"/>
    </source>
</evidence>
<organism evidence="3 4">
    <name type="scientific">Leucobacter triazinivorans</name>
    <dbReference type="NCBI Taxonomy" id="1784719"/>
    <lineage>
        <taxon>Bacteria</taxon>
        <taxon>Bacillati</taxon>
        <taxon>Actinomycetota</taxon>
        <taxon>Actinomycetes</taxon>
        <taxon>Micrococcales</taxon>
        <taxon>Microbacteriaceae</taxon>
        <taxon>Leucobacter</taxon>
    </lineage>
</organism>
<keyword evidence="3" id="KW-0540">Nuclease</keyword>
<reference evidence="3 4" key="1">
    <citation type="submission" date="2019-02" db="EMBL/GenBank/DDBJ databases">
        <authorList>
            <person name="Sun L."/>
            <person name="Pan D."/>
            <person name="Wu X."/>
        </authorList>
    </citation>
    <scope>NUCLEOTIDE SEQUENCE [LARGE SCALE GENOMIC DNA]</scope>
    <source>
        <strain evidence="3 4">JW-1</strain>
    </source>
</reference>